<dbReference type="EMBL" id="HE575324">
    <property type="protein sequence ID" value="CCC95475.1"/>
    <property type="molecule type" value="Genomic_DNA"/>
</dbReference>
<feature type="region of interest" description="Disordered" evidence="2">
    <location>
        <begin position="285"/>
        <end position="316"/>
    </location>
</feature>
<dbReference type="PANTHER" id="PTHR13261">
    <property type="entry name" value="BRCA2 AND CDKN1A INTERACTING PROTEIN"/>
    <property type="match status" value="1"/>
</dbReference>
<proteinExistence type="inferred from homology"/>
<protein>
    <submittedName>
        <fullName evidence="3">Uncharacterized protein TCIL3000_11_9360</fullName>
    </submittedName>
</protein>
<comment type="similarity">
    <text evidence="1">Belongs to the BCP1 family.</text>
</comment>
<organism evidence="3">
    <name type="scientific">Trypanosoma congolense (strain IL3000)</name>
    <dbReference type="NCBI Taxonomy" id="1068625"/>
    <lineage>
        <taxon>Eukaryota</taxon>
        <taxon>Discoba</taxon>
        <taxon>Euglenozoa</taxon>
        <taxon>Kinetoplastea</taxon>
        <taxon>Metakinetoplastina</taxon>
        <taxon>Trypanosomatida</taxon>
        <taxon>Trypanosomatidae</taxon>
        <taxon>Trypanosoma</taxon>
        <taxon>Nannomonas</taxon>
    </lineage>
</organism>
<dbReference type="Pfam" id="PF13862">
    <property type="entry name" value="BCCIP"/>
    <property type="match status" value="1"/>
</dbReference>
<feature type="compositionally biased region" description="Acidic residues" evidence="2">
    <location>
        <begin position="146"/>
        <end position="163"/>
    </location>
</feature>
<feature type="region of interest" description="Disordered" evidence="2">
    <location>
        <begin position="143"/>
        <end position="163"/>
    </location>
</feature>
<evidence type="ECO:0000256" key="2">
    <source>
        <dbReference type="SAM" id="MobiDB-lite"/>
    </source>
</evidence>
<accession>G0V1F4</accession>
<dbReference type="GO" id="GO:0005634">
    <property type="term" value="C:nucleus"/>
    <property type="evidence" value="ECO:0007669"/>
    <property type="project" value="TreeGrafter"/>
</dbReference>
<reference evidence="3" key="1">
    <citation type="journal article" date="2012" name="Proc. Natl. Acad. Sci. U.S.A.">
        <title>Antigenic diversity is generated by distinct evolutionary mechanisms in African trypanosome species.</title>
        <authorList>
            <person name="Jackson A.P."/>
            <person name="Berry A."/>
            <person name="Aslett M."/>
            <person name="Allison H.C."/>
            <person name="Burton P."/>
            <person name="Vavrova-Anderson J."/>
            <person name="Brown R."/>
            <person name="Browne H."/>
            <person name="Corton N."/>
            <person name="Hauser H."/>
            <person name="Gamble J."/>
            <person name="Gilderthorp R."/>
            <person name="Marcello L."/>
            <person name="McQuillan J."/>
            <person name="Otto T.D."/>
            <person name="Quail M.A."/>
            <person name="Sanders M.J."/>
            <person name="van Tonder A."/>
            <person name="Ginger M.L."/>
            <person name="Field M.C."/>
            <person name="Barry J.D."/>
            <person name="Hertz-Fowler C."/>
            <person name="Berriman M."/>
        </authorList>
    </citation>
    <scope>NUCLEOTIDE SEQUENCE</scope>
    <source>
        <strain evidence="3">IL3000</strain>
    </source>
</reference>
<feature type="compositionally biased region" description="Polar residues" evidence="2">
    <location>
        <begin position="50"/>
        <end position="64"/>
    </location>
</feature>
<evidence type="ECO:0000313" key="3">
    <source>
        <dbReference type="EMBL" id="CCC95475.1"/>
    </source>
</evidence>
<feature type="region of interest" description="Disordered" evidence="2">
    <location>
        <begin position="1"/>
        <end position="87"/>
    </location>
</feature>
<sequence>MPKRHRQPDVSSIAPSTRSGTTRGVGSRGRLPEEDDADDANDYLGDGELNDNNLSSPPTTSSAHDGSAPGEDTDSVSAGSEEAESSDADLIDVDFGVFDMRKRDVDAIMHLMDQLCPDKMNEVDRDQLGEALLGSPFTSVVRIADDDSSSQDDDGGSDGEGKEEDVFGVASILDFAHDARLETFLKLLKSNAWRTVAPGVSPTEMLTALEKGTGHAKCVLLVGEYLRNVPLELTSHISADLLKRYEEAFSPAARRKPPPGLGSGTVCATFPCMFAVLSKIQRAVEGSDSDGNTKSSSSGAGNDDVSHKKRKRSVGQTQDDFDMKRYVFWREEDAVLFDHREKRIAVLAYQCRSQYDGQAENNVPISILYVLSHEGLKNAMAEIKKLEVAKANVLHY</sequence>
<dbReference type="PANTHER" id="PTHR13261:SF0">
    <property type="entry name" value="BRCA2 AND CDKN1A-INTERACTING PROTEIN"/>
    <property type="match status" value="1"/>
</dbReference>
<dbReference type="InterPro" id="IPR025602">
    <property type="entry name" value="BCP1_family"/>
</dbReference>
<feature type="compositionally biased region" description="Low complexity" evidence="2">
    <location>
        <begin position="289"/>
        <end position="299"/>
    </location>
</feature>
<evidence type="ECO:0000256" key="1">
    <source>
        <dbReference type="ARBA" id="ARBA00006781"/>
    </source>
</evidence>
<dbReference type="VEuPathDB" id="TriTrypDB:TcIL3000.11.9360"/>
<gene>
    <name evidence="3" type="ORF">TCIL3000_11_9360</name>
</gene>
<feature type="compositionally biased region" description="Low complexity" evidence="2">
    <location>
        <begin position="16"/>
        <end position="29"/>
    </location>
</feature>
<name>G0V1F4_TRYCI</name>
<dbReference type="AlphaFoldDB" id="G0V1F4"/>